<reference evidence="2" key="2">
    <citation type="submission" date="2021-01" db="UniProtKB">
        <authorList>
            <consortium name="EnsemblPlants"/>
        </authorList>
    </citation>
    <scope>IDENTIFICATION</scope>
</reference>
<keyword evidence="1" id="KW-0812">Transmembrane</keyword>
<dbReference type="InParanoid" id="A0A7N2MU21"/>
<evidence type="ECO:0000313" key="3">
    <source>
        <dbReference type="Proteomes" id="UP000594261"/>
    </source>
</evidence>
<keyword evidence="3" id="KW-1185">Reference proteome</keyword>
<dbReference type="Proteomes" id="UP000594261">
    <property type="component" value="Chromosome 10"/>
</dbReference>
<evidence type="ECO:0000313" key="2">
    <source>
        <dbReference type="EnsemblPlants" id="QL10p055072:mrna:CDS:1"/>
    </source>
</evidence>
<evidence type="ECO:0000256" key="1">
    <source>
        <dbReference type="SAM" id="Phobius"/>
    </source>
</evidence>
<keyword evidence="1" id="KW-1133">Transmembrane helix</keyword>
<feature type="transmembrane region" description="Helical" evidence="1">
    <location>
        <begin position="52"/>
        <end position="72"/>
    </location>
</feature>
<keyword evidence="1" id="KW-0472">Membrane</keyword>
<dbReference type="EnsemblPlants" id="QL10p055072:mrna">
    <property type="protein sequence ID" value="QL10p055072:mrna:CDS:1"/>
    <property type="gene ID" value="QL10p055072"/>
</dbReference>
<feature type="transmembrane region" description="Helical" evidence="1">
    <location>
        <begin position="84"/>
        <end position="106"/>
    </location>
</feature>
<dbReference type="EMBL" id="LRBV02000010">
    <property type="status" value="NOT_ANNOTATED_CDS"/>
    <property type="molecule type" value="Genomic_DNA"/>
</dbReference>
<proteinExistence type="predicted"/>
<name>A0A7N2MU21_QUELO</name>
<protein>
    <submittedName>
        <fullName evidence="2">Uncharacterized protein</fullName>
    </submittedName>
</protein>
<dbReference type="AlphaFoldDB" id="A0A7N2MU21"/>
<accession>A0A7N2MU21</accession>
<organism evidence="2 3">
    <name type="scientific">Quercus lobata</name>
    <name type="common">Valley oak</name>
    <dbReference type="NCBI Taxonomy" id="97700"/>
    <lineage>
        <taxon>Eukaryota</taxon>
        <taxon>Viridiplantae</taxon>
        <taxon>Streptophyta</taxon>
        <taxon>Embryophyta</taxon>
        <taxon>Tracheophyta</taxon>
        <taxon>Spermatophyta</taxon>
        <taxon>Magnoliopsida</taxon>
        <taxon>eudicotyledons</taxon>
        <taxon>Gunneridae</taxon>
        <taxon>Pentapetalae</taxon>
        <taxon>rosids</taxon>
        <taxon>fabids</taxon>
        <taxon>Fagales</taxon>
        <taxon>Fagaceae</taxon>
        <taxon>Quercus</taxon>
    </lineage>
</organism>
<sequence>MNVVAHKSLNLCPMKSILYISSTAATISIVLPHENVDGSPVPALFKDRPPDYHMFLMFILFAFLGAFSALVLQHRPRFGKIFRISAIASMLSALAIVLNAVALWFAGPLLKHIN</sequence>
<reference evidence="2 3" key="1">
    <citation type="journal article" date="2016" name="G3 (Bethesda)">
        <title>First Draft Assembly and Annotation of the Genome of a California Endemic Oak Quercus lobata Nee (Fagaceae).</title>
        <authorList>
            <person name="Sork V.L."/>
            <person name="Fitz-Gibbon S.T."/>
            <person name="Puiu D."/>
            <person name="Crepeau M."/>
            <person name="Gugger P.F."/>
            <person name="Sherman R."/>
            <person name="Stevens K."/>
            <person name="Langley C.H."/>
            <person name="Pellegrini M."/>
            <person name="Salzberg S.L."/>
        </authorList>
    </citation>
    <scope>NUCLEOTIDE SEQUENCE [LARGE SCALE GENOMIC DNA]</scope>
    <source>
        <strain evidence="2 3">cv. SW786</strain>
    </source>
</reference>
<dbReference type="Gramene" id="QL10p055072:mrna">
    <property type="protein sequence ID" value="QL10p055072:mrna:CDS:1"/>
    <property type="gene ID" value="QL10p055072"/>
</dbReference>